<sequence length="291" mass="30912">MDNLRGAAIMVLAMLGFAIEDAVIKFLAGALPVGQVVGFLGIGGTLVFALIARAQGQRLWDPAFLSPAILIRNLAEVIGLIGFVSALALIPLSTASAILQAAPLLVTLGAALFLGEDVGWRRWAAIFVGFVGVMLIIKPGTAAFDWKLLFAVMGVLGLAARDLATRRVQAQVSSVQLSFLAFLVAIPGAVILLYMGGDQIVTPTQTQLGLLFASVAIGCLAYFGITVAMRVGEISFVTPFRYSRMVFALILGMLVFNERPDALTLFGAAIIILSGLYTLWREQIRKSPDTA</sequence>
<keyword evidence="1" id="KW-0812">Transmembrane</keyword>
<name>A0A1P8MTA7_9RHOB</name>
<feature type="transmembrane region" description="Helical" evidence="1">
    <location>
        <begin position="33"/>
        <end position="52"/>
    </location>
</feature>
<dbReference type="PANTHER" id="PTHR22911:SF135">
    <property type="entry name" value="BLR4310 PROTEIN"/>
    <property type="match status" value="1"/>
</dbReference>
<reference evidence="3 4" key="1">
    <citation type="submission" date="2017-01" db="EMBL/GenBank/DDBJ databases">
        <title>Complete genome of Tateyamaria omphalii DOK1-4 isolated from seawater in Dokdo.</title>
        <authorList>
            <person name="Kim J.H."/>
            <person name="Chi W.-J."/>
        </authorList>
    </citation>
    <scope>NUCLEOTIDE SEQUENCE [LARGE SCALE GENOMIC DNA]</scope>
    <source>
        <strain evidence="3 4">DOK1-4</strain>
    </source>
</reference>
<feature type="transmembrane region" description="Helical" evidence="1">
    <location>
        <begin position="176"/>
        <end position="196"/>
    </location>
</feature>
<dbReference type="SUPFAM" id="SSF103481">
    <property type="entry name" value="Multidrug resistance efflux transporter EmrE"/>
    <property type="match status" value="2"/>
</dbReference>
<dbReference type="OrthoDB" id="7165334at2"/>
<dbReference type="KEGG" id="tom:BWR18_06225"/>
<dbReference type="RefSeq" id="WP_076627183.1">
    <property type="nucleotide sequence ID" value="NZ_CP019312.1"/>
</dbReference>
<dbReference type="GO" id="GO:0016020">
    <property type="term" value="C:membrane"/>
    <property type="evidence" value="ECO:0007669"/>
    <property type="project" value="InterPro"/>
</dbReference>
<dbReference type="Pfam" id="PF00892">
    <property type="entry name" value="EamA"/>
    <property type="match status" value="2"/>
</dbReference>
<feature type="domain" description="EamA" evidence="2">
    <location>
        <begin position="146"/>
        <end position="274"/>
    </location>
</feature>
<dbReference type="InterPro" id="IPR000620">
    <property type="entry name" value="EamA_dom"/>
</dbReference>
<dbReference type="Gene3D" id="1.10.3730.20">
    <property type="match status" value="2"/>
</dbReference>
<feature type="transmembrane region" description="Helical" evidence="1">
    <location>
        <begin position="262"/>
        <end position="280"/>
    </location>
</feature>
<feature type="transmembrane region" description="Helical" evidence="1">
    <location>
        <begin position="122"/>
        <end position="140"/>
    </location>
</feature>
<accession>A0A1P8MTA7</accession>
<dbReference type="InterPro" id="IPR037185">
    <property type="entry name" value="EmrE-like"/>
</dbReference>
<feature type="transmembrane region" description="Helical" evidence="1">
    <location>
        <begin position="73"/>
        <end position="92"/>
    </location>
</feature>
<dbReference type="PANTHER" id="PTHR22911">
    <property type="entry name" value="ACYL-MALONYL CONDENSING ENZYME-RELATED"/>
    <property type="match status" value="1"/>
</dbReference>
<evidence type="ECO:0000313" key="3">
    <source>
        <dbReference type="EMBL" id="APX11320.1"/>
    </source>
</evidence>
<protein>
    <submittedName>
        <fullName evidence="3">EamA family transporter</fullName>
    </submittedName>
</protein>
<keyword evidence="4" id="KW-1185">Reference proteome</keyword>
<evidence type="ECO:0000256" key="1">
    <source>
        <dbReference type="SAM" id="Phobius"/>
    </source>
</evidence>
<feature type="domain" description="EamA" evidence="2">
    <location>
        <begin position="5"/>
        <end position="137"/>
    </location>
</feature>
<evidence type="ECO:0000259" key="2">
    <source>
        <dbReference type="Pfam" id="PF00892"/>
    </source>
</evidence>
<dbReference type="AlphaFoldDB" id="A0A1P8MTA7"/>
<feature type="transmembrane region" description="Helical" evidence="1">
    <location>
        <begin position="98"/>
        <end position="115"/>
    </location>
</feature>
<keyword evidence="1" id="KW-0472">Membrane</keyword>
<evidence type="ECO:0000313" key="4">
    <source>
        <dbReference type="Proteomes" id="UP000186336"/>
    </source>
</evidence>
<feature type="transmembrane region" description="Helical" evidence="1">
    <location>
        <begin position="7"/>
        <end position="27"/>
    </location>
</feature>
<dbReference type="STRING" id="299262.BWR18_06225"/>
<proteinExistence type="predicted"/>
<dbReference type="EMBL" id="CP019312">
    <property type="protein sequence ID" value="APX11320.1"/>
    <property type="molecule type" value="Genomic_DNA"/>
</dbReference>
<organism evidence="3 4">
    <name type="scientific">Tateyamaria omphalii</name>
    <dbReference type="NCBI Taxonomy" id="299262"/>
    <lineage>
        <taxon>Bacteria</taxon>
        <taxon>Pseudomonadati</taxon>
        <taxon>Pseudomonadota</taxon>
        <taxon>Alphaproteobacteria</taxon>
        <taxon>Rhodobacterales</taxon>
        <taxon>Roseobacteraceae</taxon>
        <taxon>Tateyamaria</taxon>
    </lineage>
</organism>
<dbReference type="Proteomes" id="UP000186336">
    <property type="component" value="Chromosome"/>
</dbReference>
<gene>
    <name evidence="3" type="ORF">BWR18_06225</name>
</gene>
<keyword evidence="1" id="KW-1133">Transmembrane helix</keyword>
<feature type="transmembrane region" description="Helical" evidence="1">
    <location>
        <begin position="208"/>
        <end position="228"/>
    </location>
</feature>